<dbReference type="RefSeq" id="WP_303687918.1">
    <property type="nucleotide sequence ID" value="NZ_CAJXYO010000048.1"/>
</dbReference>
<comment type="caution">
    <text evidence="2">The sequence shown here is derived from an EMBL/GenBank/DDBJ whole genome shotgun (WGS) entry which is preliminary data.</text>
</comment>
<gene>
    <name evidence="2" type="ORF">A9Q93_13180</name>
</gene>
<keyword evidence="1" id="KW-0472">Membrane</keyword>
<evidence type="ECO:0000313" key="2">
    <source>
        <dbReference type="EMBL" id="OUS10129.1"/>
    </source>
</evidence>
<reference evidence="3" key="1">
    <citation type="journal article" date="2017" name="Proc. Natl. Acad. Sci. U.S.A.">
        <title>Simulation of Deepwater Horizon oil plume reveals substrate specialization within a complex community of hydrocarbon-degraders.</title>
        <authorList>
            <person name="Hu P."/>
            <person name="Dubinsky E.A."/>
            <person name="Probst A.J."/>
            <person name="Wang J."/>
            <person name="Sieber C.M.K."/>
            <person name="Tom L.M."/>
            <person name="Gardinali P."/>
            <person name="Banfield J.F."/>
            <person name="Atlas R.M."/>
            <person name="Andersen G.L."/>
        </authorList>
    </citation>
    <scope>NUCLEOTIDE SEQUENCE [LARGE SCALE GENOMIC DNA]</scope>
</reference>
<keyword evidence="1" id="KW-1133">Transmembrane helix</keyword>
<proteinExistence type="predicted"/>
<dbReference type="Proteomes" id="UP000196102">
    <property type="component" value="Unassembled WGS sequence"/>
</dbReference>
<feature type="transmembrane region" description="Helical" evidence="1">
    <location>
        <begin position="20"/>
        <end position="39"/>
    </location>
</feature>
<evidence type="ECO:0000256" key="1">
    <source>
        <dbReference type="SAM" id="Phobius"/>
    </source>
</evidence>
<sequence length="111" mass="13160">MDLKNLKSNPWWRFFSNKYTIITILFTIWILFLDGSAWTTSHREINKELAEKQENADFYMKGIARDKAKIAALQDSAGLEKFARERYLMKRENEEVFIIQHPDSVKTQESN</sequence>
<evidence type="ECO:0000313" key="3">
    <source>
        <dbReference type="Proteomes" id="UP000196102"/>
    </source>
</evidence>
<dbReference type="EMBL" id="MAAX01000201">
    <property type="protein sequence ID" value="OUS10129.1"/>
    <property type="molecule type" value="Genomic_DNA"/>
</dbReference>
<keyword evidence="1" id="KW-0812">Transmembrane</keyword>
<dbReference type="AlphaFoldDB" id="A0A1Z8AIF9"/>
<protein>
    <submittedName>
        <fullName evidence="2">Septum formation initiator</fullName>
    </submittedName>
</protein>
<organism evidence="2 3">
    <name type="scientific">Nonlabens dokdonensis</name>
    <dbReference type="NCBI Taxonomy" id="328515"/>
    <lineage>
        <taxon>Bacteria</taxon>
        <taxon>Pseudomonadati</taxon>
        <taxon>Bacteroidota</taxon>
        <taxon>Flavobacteriia</taxon>
        <taxon>Flavobacteriales</taxon>
        <taxon>Flavobacteriaceae</taxon>
        <taxon>Nonlabens</taxon>
    </lineage>
</organism>
<accession>A0A1Z8AIF9</accession>
<name>A0A1Z8AIF9_9FLAO</name>